<evidence type="ECO:0000313" key="4">
    <source>
        <dbReference type="Proteomes" id="UP000616724"/>
    </source>
</evidence>
<keyword evidence="2" id="KW-1133">Transmembrane helix</keyword>
<feature type="transmembrane region" description="Helical" evidence="2">
    <location>
        <begin position="268"/>
        <end position="286"/>
    </location>
</feature>
<dbReference type="AlphaFoldDB" id="A0A8J3W6Q2"/>
<feature type="transmembrane region" description="Helical" evidence="2">
    <location>
        <begin position="228"/>
        <end position="248"/>
    </location>
</feature>
<reference evidence="3 4" key="1">
    <citation type="submission" date="2021-01" db="EMBL/GenBank/DDBJ databases">
        <title>Whole genome shotgun sequence of Planobispora longispora NBRC 13918.</title>
        <authorList>
            <person name="Komaki H."/>
            <person name="Tamura T."/>
        </authorList>
    </citation>
    <scope>NUCLEOTIDE SEQUENCE [LARGE SCALE GENOMIC DNA]</scope>
    <source>
        <strain evidence="3 4">NBRC 13918</strain>
    </source>
</reference>
<feature type="compositionally biased region" description="Basic and acidic residues" evidence="1">
    <location>
        <begin position="396"/>
        <end position="423"/>
    </location>
</feature>
<evidence type="ECO:0000256" key="1">
    <source>
        <dbReference type="SAM" id="MobiDB-lite"/>
    </source>
</evidence>
<gene>
    <name evidence="3" type="ORF">Plo01_44760</name>
</gene>
<feature type="transmembrane region" description="Helical" evidence="2">
    <location>
        <begin position="366"/>
        <end position="389"/>
    </location>
</feature>
<dbReference type="InterPro" id="IPR012507">
    <property type="entry name" value="YibE_F"/>
</dbReference>
<keyword evidence="2" id="KW-0812">Transmembrane</keyword>
<feature type="transmembrane region" description="Helical" evidence="2">
    <location>
        <begin position="16"/>
        <end position="40"/>
    </location>
</feature>
<keyword evidence="4" id="KW-1185">Reference proteome</keyword>
<dbReference type="PANTHER" id="PTHR41771:SF1">
    <property type="entry name" value="MEMBRANE PROTEIN"/>
    <property type="match status" value="1"/>
</dbReference>
<feature type="region of interest" description="Disordered" evidence="1">
    <location>
        <begin position="393"/>
        <end position="440"/>
    </location>
</feature>
<organism evidence="3 4">
    <name type="scientific">Planobispora longispora</name>
    <dbReference type="NCBI Taxonomy" id="28887"/>
    <lineage>
        <taxon>Bacteria</taxon>
        <taxon>Bacillati</taxon>
        <taxon>Actinomycetota</taxon>
        <taxon>Actinomycetes</taxon>
        <taxon>Streptosporangiales</taxon>
        <taxon>Streptosporangiaceae</taxon>
        <taxon>Planobispora</taxon>
    </lineage>
</organism>
<sequence>MGANHSHGPVVPHSRATVWATLAVIIPLAIATLAALVWMWPAEPVSTAGQPQLERVTGTITDITLTPCPEEPPIEGAPQNTPPPDPATCGDAEVELTGGEQAGERVTTQLPSGPGGQRFAEGDDVVLIHTPDSTLDVPPYQISDHDRGSSLWLVGAAFALAVVAFGRWRGVTALIGLAITFVLLLMFVIPAILAGQSPLLVGIVGSAAIMLTVLYLTHGFTVTTSTAIVGTVVSLSLTGLLSYAAIGIVQLNGITDESSFYLDTSYRINTQGLLLASIIIGSLGVLDDVTVTQAATVTELAHANPGYGFAQLYRAAARVGRSHIASVINTIILAYAGASLPLLLLISVGEQPVGQVVTNPVLAQEIVRSVAGTLGLIAAVPITTALAALTTVRRSPGRDQDPRDHGHDHDHDQDWDRDHDRAPRRARHRRPPDFLTDPVA</sequence>
<comment type="caution">
    <text evidence="3">The sequence shown here is derived from an EMBL/GenBank/DDBJ whole genome shotgun (WGS) entry which is preliminary data.</text>
</comment>
<feature type="transmembrane region" description="Helical" evidence="2">
    <location>
        <begin position="149"/>
        <end position="166"/>
    </location>
</feature>
<accession>A0A8J3W6Q2</accession>
<name>A0A8J3W6Q2_9ACTN</name>
<protein>
    <recommendedName>
        <fullName evidence="5">YibE/F family protein</fullName>
    </recommendedName>
</protein>
<feature type="transmembrane region" description="Helical" evidence="2">
    <location>
        <begin position="324"/>
        <end position="346"/>
    </location>
</feature>
<feature type="transmembrane region" description="Helical" evidence="2">
    <location>
        <begin position="199"/>
        <end position="216"/>
    </location>
</feature>
<dbReference type="Proteomes" id="UP000616724">
    <property type="component" value="Unassembled WGS sequence"/>
</dbReference>
<evidence type="ECO:0000256" key="2">
    <source>
        <dbReference type="SAM" id="Phobius"/>
    </source>
</evidence>
<feature type="transmembrane region" description="Helical" evidence="2">
    <location>
        <begin position="173"/>
        <end position="193"/>
    </location>
</feature>
<keyword evidence="2" id="KW-0472">Membrane</keyword>
<dbReference type="EMBL" id="BOOH01000037">
    <property type="protein sequence ID" value="GIH78047.1"/>
    <property type="molecule type" value="Genomic_DNA"/>
</dbReference>
<evidence type="ECO:0000313" key="3">
    <source>
        <dbReference type="EMBL" id="GIH78047.1"/>
    </source>
</evidence>
<dbReference type="Pfam" id="PF07907">
    <property type="entry name" value="YibE_F"/>
    <property type="match status" value="1"/>
</dbReference>
<dbReference type="PANTHER" id="PTHR41771">
    <property type="entry name" value="MEMBRANE PROTEIN-RELATED"/>
    <property type="match status" value="1"/>
</dbReference>
<proteinExistence type="predicted"/>
<dbReference type="RefSeq" id="WP_203892593.1">
    <property type="nucleotide sequence ID" value="NZ_BOOH01000037.1"/>
</dbReference>
<evidence type="ECO:0008006" key="5">
    <source>
        <dbReference type="Google" id="ProtNLM"/>
    </source>
</evidence>